<dbReference type="PROSITE" id="PS51186">
    <property type="entry name" value="GNAT"/>
    <property type="match status" value="1"/>
</dbReference>
<dbReference type="SUPFAM" id="SSF55729">
    <property type="entry name" value="Acyl-CoA N-acyltransferases (Nat)"/>
    <property type="match status" value="1"/>
</dbReference>
<dbReference type="GO" id="GO:0016747">
    <property type="term" value="F:acyltransferase activity, transferring groups other than amino-acyl groups"/>
    <property type="evidence" value="ECO:0007669"/>
    <property type="project" value="InterPro"/>
</dbReference>
<gene>
    <name evidence="2" type="ORF">AMD00_10235</name>
</gene>
<comment type="caution">
    <text evidence="2">The sequence shown here is derived from an EMBL/GenBank/DDBJ whole genome shotgun (WGS) entry which is preliminary data.</text>
</comment>
<organism evidence="2 3">
    <name type="scientific">Viridibacillus arvi</name>
    <dbReference type="NCBI Taxonomy" id="263475"/>
    <lineage>
        <taxon>Bacteria</taxon>
        <taxon>Bacillati</taxon>
        <taxon>Bacillota</taxon>
        <taxon>Bacilli</taxon>
        <taxon>Bacillales</taxon>
        <taxon>Caryophanaceae</taxon>
        <taxon>Viridibacillus</taxon>
    </lineage>
</organism>
<protein>
    <submittedName>
        <fullName evidence="2">Acetyltransferase</fullName>
    </submittedName>
</protein>
<evidence type="ECO:0000259" key="1">
    <source>
        <dbReference type="PROSITE" id="PS51186"/>
    </source>
</evidence>
<accession>A0A0M0LCI3</accession>
<proteinExistence type="predicted"/>
<dbReference type="InterPro" id="IPR016181">
    <property type="entry name" value="Acyl_CoA_acyltransferase"/>
</dbReference>
<feature type="domain" description="N-acetyltransferase" evidence="1">
    <location>
        <begin position="4"/>
        <end position="159"/>
    </location>
</feature>
<dbReference type="Proteomes" id="UP000036867">
    <property type="component" value="Unassembled WGS sequence"/>
</dbReference>
<dbReference type="Gene3D" id="3.40.630.30">
    <property type="match status" value="1"/>
</dbReference>
<dbReference type="EMBL" id="LILB01000005">
    <property type="protein sequence ID" value="KOO48799.1"/>
    <property type="molecule type" value="Genomic_DNA"/>
</dbReference>
<dbReference type="InterPro" id="IPR000182">
    <property type="entry name" value="GNAT_dom"/>
</dbReference>
<dbReference type="RefSeq" id="WP_053416982.1">
    <property type="nucleotide sequence ID" value="NZ_LILB01000005.1"/>
</dbReference>
<keyword evidence="3" id="KW-1185">Reference proteome</keyword>
<evidence type="ECO:0000313" key="2">
    <source>
        <dbReference type="EMBL" id="KOO48799.1"/>
    </source>
</evidence>
<evidence type="ECO:0000313" key="3">
    <source>
        <dbReference type="Proteomes" id="UP000036867"/>
    </source>
</evidence>
<sequence length="160" mass="18567">MSELVIKTIKESDYPAVIKYCLPEEQAIYTSLPIDVIEEFKKDQYNQPFIVVYEGKLVGCFALYTNKRGNIYTNNENSIIFKSFSIDSRFQRKGFALNVLKLLPTITKQHYPEKNEIILTVHHTNIAAINLYIKAGFKEQESRFEGDYGEELIFHFDLAV</sequence>
<reference evidence="3" key="1">
    <citation type="submission" date="2015-08" db="EMBL/GenBank/DDBJ databases">
        <title>Fjat-10028 dsm 16317.</title>
        <authorList>
            <person name="Liu B."/>
            <person name="Wang J."/>
            <person name="Zhu Y."/>
            <person name="Liu G."/>
            <person name="Chen Q."/>
            <person name="Chen Z."/>
            <person name="Lan J."/>
            <person name="Che J."/>
            <person name="Ge C."/>
            <person name="Shi H."/>
            <person name="Pan Z."/>
            <person name="Liu X."/>
        </authorList>
    </citation>
    <scope>NUCLEOTIDE SEQUENCE [LARGE SCALE GENOMIC DNA]</scope>
    <source>
        <strain evidence="3">DSM 16317</strain>
    </source>
</reference>
<dbReference type="OrthoDB" id="3216107at2"/>
<name>A0A0M0LCI3_9BACL</name>
<keyword evidence="2" id="KW-0808">Transferase</keyword>
<dbReference type="AlphaFoldDB" id="A0A0M0LCI3"/>
<dbReference type="STRING" id="263475.AMD00_10235"/>
<dbReference type="Pfam" id="PF00583">
    <property type="entry name" value="Acetyltransf_1"/>
    <property type="match status" value="1"/>
</dbReference>
<dbReference type="GeneID" id="301136476"/>